<dbReference type="InterPro" id="IPR036249">
    <property type="entry name" value="Thioredoxin-like_sf"/>
</dbReference>
<dbReference type="EMBL" id="FOSN01000015">
    <property type="protein sequence ID" value="SFK68398.1"/>
    <property type="molecule type" value="Genomic_DNA"/>
</dbReference>
<dbReference type="GO" id="GO:0017004">
    <property type="term" value="P:cytochrome complex assembly"/>
    <property type="evidence" value="ECO:0007669"/>
    <property type="project" value="UniProtKB-KW"/>
</dbReference>
<evidence type="ECO:0000259" key="7">
    <source>
        <dbReference type="PROSITE" id="PS51352"/>
    </source>
</evidence>
<evidence type="ECO:0000256" key="2">
    <source>
        <dbReference type="ARBA" id="ARBA00007758"/>
    </source>
</evidence>
<dbReference type="AlphaFoldDB" id="A0A1I4BHZ3"/>
<dbReference type="CDD" id="cd03010">
    <property type="entry name" value="TlpA_like_DsbE"/>
    <property type="match status" value="1"/>
</dbReference>
<keyword evidence="6" id="KW-1133">Transmembrane helix</keyword>
<comment type="similarity">
    <text evidence="2">Belongs to the thioredoxin family. DsbE subfamily.</text>
</comment>
<protein>
    <submittedName>
        <fullName evidence="8">Cytochrome c biogenesis protein CcmG, thiol:disulfide interchange protein DsbE</fullName>
    </submittedName>
</protein>
<dbReference type="InterPro" id="IPR050553">
    <property type="entry name" value="Thioredoxin_ResA/DsbE_sf"/>
</dbReference>
<dbReference type="SUPFAM" id="SSF52833">
    <property type="entry name" value="Thioredoxin-like"/>
    <property type="match status" value="1"/>
</dbReference>
<accession>A0A1I4BHZ3</accession>
<evidence type="ECO:0000313" key="8">
    <source>
        <dbReference type="EMBL" id="SFK68398.1"/>
    </source>
</evidence>
<keyword evidence="4" id="KW-1015">Disulfide bond</keyword>
<dbReference type="GO" id="GO:0030288">
    <property type="term" value="C:outer membrane-bounded periplasmic space"/>
    <property type="evidence" value="ECO:0007669"/>
    <property type="project" value="InterPro"/>
</dbReference>
<evidence type="ECO:0000256" key="3">
    <source>
        <dbReference type="ARBA" id="ARBA00022748"/>
    </source>
</evidence>
<dbReference type="InterPro" id="IPR013766">
    <property type="entry name" value="Thioredoxin_domain"/>
</dbReference>
<organism evidence="8 9">
    <name type="scientific">Methylocapsa palsarum</name>
    <dbReference type="NCBI Taxonomy" id="1612308"/>
    <lineage>
        <taxon>Bacteria</taxon>
        <taxon>Pseudomonadati</taxon>
        <taxon>Pseudomonadota</taxon>
        <taxon>Alphaproteobacteria</taxon>
        <taxon>Hyphomicrobiales</taxon>
        <taxon>Beijerinckiaceae</taxon>
        <taxon>Methylocapsa</taxon>
    </lineage>
</organism>
<dbReference type="STRING" id="1612308.SAMN05444581_11516"/>
<dbReference type="InterPro" id="IPR017937">
    <property type="entry name" value="Thioredoxin_CS"/>
</dbReference>
<keyword evidence="3" id="KW-0201">Cytochrome c-type biogenesis</keyword>
<dbReference type="PANTHER" id="PTHR42852">
    <property type="entry name" value="THIOL:DISULFIDE INTERCHANGE PROTEIN DSBE"/>
    <property type="match status" value="1"/>
</dbReference>
<dbReference type="InterPro" id="IPR004799">
    <property type="entry name" value="Periplasmic_diS_OxRdtase_DsbE"/>
</dbReference>
<feature type="domain" description="Thioredoxin" evidence="7">
    <location>
        <begin position="52"/>
        <end position="198"/>
    </location>
</feature>
<keyword evidence="6" id="KW-0472">Membrane</keyword>
<evidence type="ECO:0000256" key="6">
    <source>
        <dbReference type="SAM" id="Phobius"/>
    </source>
</evidence>
<dbReference type="NCBIfam" id="TIGR00385">
    <property type="entry name" value="dsbE"/>
    <property type="match status" value="1"/>
</dbReference>
<dbReference type="InterPro" id="IPR013740">
    <property type="entry name" value="Redoxin"/>
</dbReference>
<keyword evidence="5" id="KW-0676">Redox-active center</keyword>
<dbReference type="PANTHER" id="PTHR42852:SF6">
    <property type="entry name" value="THIOL:DISULFIDE INTERCHANGE PROTEIN DSBE"/>
    <property type="match status" value="1"/>
</dbReference>
<dbReference type="PROSITE" id="PS00194">
    <property type="entry name" value="THIOREDOXIN_1"/>
    <property type="match status" value="1"/>
</dbReference>
<sequence length="202" mass="22158">MTQAGPPMDVSETKEAQRRSFLVYVPLLLFGFLVILFLFRLFAGDASRLPSALIGKQVPEFALQPIAGLSDKPGLSSADLRAGRVTILNIFASWCVPCHQEHDTILRLSKDAKLASLGVRIAGIAYKDEPANIRRFLGEDGDPYALVGDDRSGRAAIDLGVYGVPETFVIKGDGKIVYRFVGPMSEEAYRDTIFPEIEKALR</sequence>
<keyword evidence="6" id="KW-0812">Transmembrane</keyword>
<dbReference type="Pfam" id="PF08534">
    <property type="entry name" value="Redoxin"/>
    <property type="match status" value="1"/>
</dbReference>
<evidence type="ECO:0000256" key="4">
    <source>
        <dbReference type="ARBA" id="ARBA00023157"/>
    </source>
</evidence>
<name>A0A1I4BHZ3_9HYPH</name>
<dbReference type="GO" id="GO:0015036">
    <property type="term" value="F:disulfide oxidoreductase activity"/>
    <property type="evidence" value="ECO:0007669"/>
    <property type="project" value="InterPro"/>
</dbReference>
<keyword evidence="9" id="KW-1185">Reference proteome</keyword>
<reference evidence="8 9" key="1">
    <citation type="submission" date="2016-10" db="EMBL/GenBank/DDBJ databases">
        <authorList>
            <person name="de Groot N.N."/>
        </authorList>
    </citation>
    <scope>NUCLEOTIDE SEQUENCE [LARGE SCALE GENOMIC DNA]</scope>
    <source>
        <strain evidence="8 9">NE2</strain>
    </source>
</reference>
<evidence type="ECO:0000256" key="5">
    <source>
        <dbReference type="ARBA" id="ARBA00023284"/>
    </source>
</evidence>
<feature type="transmembrane region" description="Helical" evidence="6">
    <location>
        <begin position="21"/>
        <end position="43"/>
    </location>
</feature>
<evidence type="ECO:0000256" key="1">
    <source>
        <dbReference type="ARBA" id="ARBA00004196"/>
    </source>
</evidence>
<evidence type="ECO:0000313" key="9">
    <source>
        <dbReference type="Proteomes" id="UP000198755"/>
    </source>
</evidence>
<comment type="subcellular location">
    <subcellularLocation>
        <location evidence="1">Cell envelope</location>
    </subcellularLocation>
</comment>
<dbReference type="Proteomes" id="UP000198755">
    <property type="component" value="Unassembled WGS sequence"/>
</dbReference>
<dbReference type="PROSITE" id="PS51352">
    <property type="entry name" value="THIOREDOXIN_2"/>
    <property type="match status" value="1"/>
</dbReference>
<gene>
    <name evidence="8" type="ORF">SAMN05444581_11516</name>
</gene>
<dbReference type="Gene3D" id="3.40.30.10">
    <property type="entry name" value="Glutaredoxin"/>
    <property type="match status" value="1"/>
</dbReference>
<proteinExistence type="inferred from homology"/>